<name>A0AAE3LMZ6_9BACI</name>
<sequence>MEAMWIFISLAILSFASLSILLKNMNIINLWGGYFFANILITNTGIIVNLNLQFTKQDPIPIIFWVQKIPELSLKPVLLLWLIYLLFSRRTVLSKIIYFFICLTSLVCIELYFVHIRYLEWVNWNVYYSYARYSLIIFLLAMYSFYLEKLIN</sequence>
<gene>
    <name evidence="2" type="ORF">OEV98_07690</name>
</gene>
<evidence type="ECO:0000313" key="3">
    <source>
        <dbReference type="Proteomes" id="UP001209318"/>
    </source>
</evidence>
<keyword evidence="3" id="KW-1185">Reference proteome</keyword>
<feature type="transmembrane region" description="Helical" evidence="1">
    <location>
        <begin position="96"/>
        <end position="118"/>
    </location>
</feature>
<evidence type="ECO:0000256" key="1">
    <source>
        <dbReference type="SAM" id="Phobius"/>
    </source>
</evidence>
<feature type="transmembrane region" description="Helical" evidence="1">
    <location>
        <begin position="34"/>
        <end position="52"/>
    </location>
</feature>
<keyword evidence="1" id="KW-1133">Transmembrane helix</keyword>
<reference evidence="2" key="1">
    <citation type="submission" date="2022-10" db="EMBL/GenBank/DDBJ databases">
        <title>Description of Fervidibacillus gen. nov. in the family Fervidibacillaceae fam. nov. with two species, Fervidibacillus albus sp. nov., and Fervidibacillus halotolerans sp. nov., isolated from tidal flat sediments.</title>
        <authorList>
            <person name="Kwon K.K."/>
            <person name="Yang S.-H."/>
        </authorList>
    </citation>
    <scope>NUCLEOTIDE SEQUENCE</scope>
    <source>
        <strain evidence="2">JCM 19140</strain>
    </source>
</reference>
<feature type="transmembrane region" description="Helical" evidence="1">
    <location>
        <begin position="6"/>
        <end position="22"/>
    </location>
</feature>
<accession>A0AAE3LMZ6</accession>
<evidence type="ECO:0000313" key="2">
    <source>
        <dbReference type="EMBL" id="MCU9613436.1"/>
    </source>
</evidence>
<dbReference type="Proteomes" id="UP001209318">
    <property type="component" value="Unassembled WGS sequence"/>
</dbReference>
<comment type="caution">
    <text evidence="2">The sequence shown here is derived from an EMBL/GenBank/DDBJ whole genome shotgun (WGS) entry which is preliminary data.</text>
</comment>
<feature type="transmembrane region" description="Helical" evidence="1">
    <location>
        <begin position="130"/>
        <end position="147"/>
    </location>
</feature>
<feature type="transmembrane region" description="Helical" evidence="1">
    <location>
        <begin position="72"/>
        <end position="89"/>
    </location>
</feature>
<keyword evidence="1" id="KW-0472">Membrane</keyword>
<protein>
    <submittedName>
        <fullName evidence="2">Uncharacterized protein</fullName>
    </submittedName>
</protein>
<dbReference type="RefSeq" id="WP_263072642.1">
    <property type="nucleotide sequence ID" value="NZ_JAOUSF010000002.1"/>
</dbReference>
<keyword evidence="1" id="KW-0812">Transmembrane</keyword>
<dbReference type="AlphaFoldDB" id="A0AAE3LMZ6"/>
<dbReference type="EMBL" id="JAOUSF010000002">
    <property type="protein sequence ID" value="MCU9613436.1"/>
    <property type="molecule type" value="Genomic_DNA"/>
</dbReference>
<organism evidence="2 3">
    <name type="scientific">Perspicuibacillus lycopersici</name>
    <dbReference type="NCBI Taxonomy" id="1325689"/>
    <lineage>
        <taxon>Bacteria</taxon>
        <taxon>Bacillati</taxon>
        <taxon>Bacillota</taxon>
        <taxon>Bacilli</taxon>
        <taxon>Bacillales</taxon>
        <taxon>Bacillaceae</taxon>
        <taxon>Perspicuibacillus</taxon>
    </lineage>
</organism>
<proteinExistence type="predicted"/>